<feature type="region of interest" description="Disordered" evidence="1">
    <location>
        <begin position="106"/>
        <end position="206"/>
    </location>
</feature>
<feature type="compositionally biased region" description="Polar residues" evidence="1">
    <location>
        <begin position="177"/>
        <end position="206"/>
    </location>
</feature>
<feature type="compositionally biased region" description="Low complexity" evidence="1">
    <location>
        <begin position="112"/>
        <end position="166"/>
    </location>
</feature>
<protein>
    <submittedName>
        <fullName evidence="2">Uncharacterized protein</fullName>
    </submittedName>
</protein>
<gene>
    <name evidence="2" type="ORF">HQN87_18465</name>
</gene>
<dbReference type="RefSeq" id="WP_173136436.1">
    <property type="nucleotide sequence ID" value="NZ_JABMKX010000010.1"/>
</dbReference>
<organism evidence="2 3">
    <name type="scientific">Paenibacillus tritici</name>
    <dbReference type="NCBI Taxonomy" id="1873425"/>
    <lineage>
        <taxon>Bacteria</taxon>
        <taxon>Bacillati</taxon>
        <taxon>Bacillota</taxon>
        <taxon>Bacilli</taxon>
        <taxon>Bacillales</taxon>
        <taxon>Paenibacillaceae</taxon>
        <taxon>Paenibacillus</taxon>
    </lineage>
</organism>
<keyword evidence="3" id="KW-1185">Reference proteome</keyword>
<dbReference type="Proteomes" id="UP000711047">
    <property type="component" value="Unassembled WGS sequence"/>
</dbReference>
<sequence>MNSNPSGQIRECEQIIQQLMAQTQQGTQLYQQMLQQEQQDAAKLQELSQHNNKAIQMIQQAMQGHQTAMQQMQQILQTVKSLEQFPQTTGFNTSDMHRMNPEHQSFGTGIQSSTGMSGFNSGSMNSSMGSGNSSMGSMNSNMGSMNSSMGSGSIGSSFSPSFTSGSQPVNPLHRPMNSFNPQPMHTPMSAGSSFSSPMNQGRSFQQ</sequence>
<evidence type="ECO:0000313" key="2">
    <source>
        <dbReference type="EMBL" id="NQX47319.1"/>
    </source>
</evidence>
<accession>A0ABX2DRL1</accession>
<evidence type="ECO:0000313" key="3">
    <source>
        <dbReference type="Proteomes" id="UP000711047"/>
    </source>
</evidence>
<dbReference type="EMBL" id="JABMKX010000010">
    <property type="protein sequence ID" value="NQX47319.1"/>
    <property type="molecule type" value="Genomic_DNA"/>
</dbReference>
<comment type="caution">
    <text evidence="2">The sequence shown here is derived from an EMBL/GenBank/DDBJ whole genome shotgun (WGS) entry which is preliminary data.</text>
</comment>
<reference evidence="2 3" key="1">
    <citation type="submission" date="2020-05" db="EMBL/GenBank/DDBJ databases">
        <title>Paenibacillus glebae, sp. nov., Paenibacillus humi sp. nov., Paenibacillus pedi sp. nov., Paenibacillus terrestris sp. nov. and Paenibacillus terricola sp. nov., isolated from a forest top soil sample.</title>
        <authorList>
            <person name="Qi S."/>
            <person name="Carlier A."/>
            <person name="Cnockaert M."/>
            <person name="Vandamme P."/>
        </authorList>
    </citation>
    <scope>NUCLEOTIDE SEQUENCE [LARGE SCALE GENOMIC DNA]</scope>
    <source>
        <strain evidence="2 3">LMG 29502</strain>
    </source>
</reference>
<proteinExistence type="predicted"/>
<evidence type="ECO:0000256" key="1">
    <source>
        <dbReference type="SAM" id="MobiDB-lite"/>
    </source>
</evidence>
<name>A0ABX2DRL1_9BACL</name>